<keyword evidence="3" id="KW-1185">Reference proteome</keyword>
<dbReference type="Proteomes" id="UP001201812">
    <property type="component" value="Unassembled WGS sequence"/>
</dbReference>
<evidence type="ECO:0000313" key="2">
    <source>
        <dbReference type="EMBL" id="KAI1708803.1"/>
    </source>
</evidence>
<reference evidence="2" key="1">
    <citation type="submission" date="2022-01" db="EMBL/GenBank/DDBJ databases">
        <title>Genome Sequence Resource for Two Populations of Ditylenchus destructor, the Migratory Endoparasitic Phytonematode.</title>
        <authorList>
            <person name="Zhang H."/>
            <person name="Lin R."/>
            <person name="Xie B."/>
        </authorList>
    </citation>
    <scope>NUCLEOTIDE SEQUENCE</scope>
    <source>
        <strain evidence="2">BazhouSP</strain>
    </source>
</reference>
<sequence length="193" mass="21673">MLTIAEVSRWTGVSVFEIALHLVAIFLTSIALLLKWHTLFGLSFWHVFAPLFTASALNCYFLFIVFVRSVISDKQLKRAFLSNSFNFLRVIMISIFEVLLCHKIEGDVEHGQSHRELSFGTLLASVACQERKIPTNALRANFGNVGGPTSKISVPFVLSHRELTFDNSLASGGGQERQISTNALRAHNFDFRR</sequence>
<feature type="transmembrane region" description="Helical" evidence="1">
    <location>
        <begin position="44"/>
        <end position="67"/>
    </location>
</feature>
<evidence type="ECO:0000313" key="3">
    <source>
        <dbReference type="Proteomes" id="UP001201812"/>
    </source>
</evidence>
<keyword evidence="1" id="KW-1133">Transmembrane helix</keyword>
<organism evidence="2 3">
    <name type="scientific">Ditylenchus destructor</name>
    <dbReference type="NCBI Taxonomy" id="166010"/>
    <lineage>
        <taxon>Eukaryota</taxon>
        <taxon>Metazoa</taxon>
        <taxon>Ecdysozoa</taxon>
        <taxon>Nematoda</taxon>
        <taxon>Chromadorea</taxon>
        <taxon>Rhabditida</taxon>
        <taxon>Tylenchina</taxon>
        <taxon>Tylenchomorpha</taxon>
        <taxon>Sphaerularioidea</taxon>
        <taxon>Anguinidae</taxon>
        <taxon>Anguininae</taxon>
        <taxon>Ditylenchus</taxon>
    </lineage>
</organism>
<dbReference type="PANTHER" id="PTHR13568">
    <property type="entry name" value="FAM11A, B PROTEIN"/>
    <property type="match status" value="1"/>
</dbReference>
<dbReference type="InterPro" id="IPR019396">
    <property type="entry name" value="TM_Fragile-X-F-assoc"/>
</dbReference>
<comment type="caution">
    <text evidence="2">The sequence shown here is derived from an EMBL/GenBank/DDBJ whole genome shotgun (WGS) entry which is preliminary data.</text>
</comment>
<accession>A0AAD4N1T4</accession>
<evidence type="ECO:0000256" key="1">
    <source>
        <dbReference type="SAM" id="Phobius"/>
    </source>
</evidence>
<feature type="transmembrane region" description="Helical" evidence="1">
    <location>
        <begin position="12"/>
        <end position="32"/>
    </location>
</feature>
<dbReference type="PANTHER" id="PTHR13568:SF9">
    <property type="entry name" value="TRANSMEMBRANE PROTEIN 203"/>
    <property type="match status" value="1"/>
</dbReference>
<keyword evidence="1" id="KW-0472">Membrane</keyword>
<dbReference type="AlphaFoldDB" id="A0AAD4N1T4"/>
<proteinExistence type="predicted"/>
<gene>
    <name evidence="2" type="ORF">DdX_11556</name>
</gene>
<protein>
    <submittedName>
        <fullName evidence="2">Transmembrane protein</fullName>
    </submittedName>
</protein>
<keyword evidence="1 2" id="KW-0812">Transmembrane</keyword>
<name>A0AAD4N1T4_9BILA</name>
<dbReference type="EMBL" id="JAKKPZ010000033">
    <property type="protein sequence ID" value="KAI1708803.1"/>
    <property type="molecule type" value="Genomic_DNA"/>
</dbReference>